<evidence type="ECO:0000313" key="2">
    <source>
        <dbReference type="Proteomes" id="UP000030665"/>
    </source>
</evidence>
<dbReference type="AlphaFoldDB" id="A0A077YVZ5"/>
<reference evidence="1" key="1">
    <citation type="submission" date="2014-01" db="EMBL/GenBank/DDBJ databases">
        <authorList>
            <person name="Aslett M."/>
        </authorList>
    </citation>
    <scope>NUCLEOTIDE SEQUENCE</scope>
</reference>
<gene>
    <name evidence="1" type="ORF">TTRE_0000023001</name>
</gene>
<evidence type="ECO:0000313" key="1">
    <source>
        <dbReference type="EMBL" id="CDW51971.1"/>
    </source>
</evidence>
<organism evidence="1 2">
    <name type="scientific">Trichuris trichiura</name>
    <name type="common">Whipworm</name>
    <name type="synonym">Trichocephalus trichiurus</name>
    <dbReference type="NCBI Taxonomy" id="36087"/>
    <lineage>
        <taxon>Eukaryota</taxon>
        <taxon>Metazoa</taxon>
        <taxon>Ecdysozoa</taxon>
        <taxon>Nematoda</taxon>
        <taxon>Enoplea</taxon>
        <taxon>Dorylaimia</taxon>
        <taxon>Trichinellida</taxon>
        <taxon>Trichuridae</taxon>
        <taxon>Trichuris</taxon>
    </lineage>
</organism>
<protein>
    <submittedName>
        <fullName evidence="1">Pxl1p</fullName>
    </submittedName>
</protein>
<dbReference type="EMBL" id="HG805813">
    <property type="protein sequence ID" value="CDW51971.1"/>
    <property type="molecule type" value="Genomic_DNA"/>
</dbReference>
<reference evidence="1" key="2">
    <citation type="submission" date="2014-03" db="EMBL/GenBank/DDBJ databases">
        <title>The whipworm genome and dual-species transcriptomics of an intimate host-pathogen interaction.</title>
        <authorList>
            <person name="Foth B.J."/>
            <person name="Tsai I.J."/>
            <person name="Reid A.J."/>
            <person name="Bancroft A.J."/>
            <person name="Nichol S."/>
            <person name="Tracey A."/>
            <person name="Holroyd N."/>
            <person name="Cotton J.A."/>
            <person name="Stanley E.J."/>
            <person name="Zarowiecki M."/>
            <person name="Liu J.Z."/>
            <person name="Huckvale T."/>
            <person name="Cooper P.J."/>
            <person name="Grencis R.K."/>
            <person name="Berriman M."/>
        </authorList>
    </citation>
    <scope>NUCLEOTIDE SEQUENCE [LARGE SCALE GENOMIC DNA]</scope>
</reference>
<dbReference type="Proteomes" id="UP000030665">
    <property type="component" value="Unassembled WGS sequence"/>
</dbReference>
<keyword evidence="2" id="KW-1185">Reference proteome</keyword>
<sequence length="217" mass="24116">MCHLFNNSFPDSSACEHGSIVRLTSGTLAGSASFASRRTMDDDKSTRLRLSKAIMCDKPSCVYNFDCFVRWTGSVGRSKRNLDKEGRDIVPPFIRRNQNSSLMRHSSGSVQRLPIDEPIRQPWLLPCSLGAGALTSQSSSSSHPAARLIAATSLPPLIVCRRGRRRFTQSTNRLQVSNWTLFVLKIDLPHAALTLLVVGDKLAQRFSADRLLWNCGR</sequence>
<name>A0A077YVZ5_TRITR</name>
<accession>A0A077YVZ5</accession>
<proteinExistence type="predicted"/>